<evidence type="ECO:0000256" key="1">
    <source>
        <dbReference type="ARBA" id="ARBA00022603"/>
    </source>
</evidence>
<evidence type="ECO:0000313" key="3">
    <source>
        <dbReference type="EMBL" id="OCH86196.1"/>
    </source>
</evidence>
<dbReference type="Gene3D" id="3.40.50.150">
    <property type="entry name" value="Vaccinia Virus protein VP39"/>
    <property type="match status" value="1"/>
</dbReference>
<accession>A0A8E2AKJ8</accession>
<evidence type="ECO:0000256" key="2">
    <source>
        <dbReference type="ARBA" id="ARBA00022679"/>
    </source>
</evidence>
<dbReference type="Proteomes" id="UP000250043">
    <property type="component" value="Unassembled WGS sequence"/>
</dbReference>
<dbReference type="PANTHER" id="PTHR44942">
    <property type="entry name" value="METHYLTRANSF_11 DOMAIN-CONTAINING PROTEIN"/>
    <property type="match status" value="1"/>
</dbReference>
<name>A0A8E2AKJ8_9APHY</name>
<dbReference type="InterPro" id="IPR029063">
    <property type="entry name" value="SAM-dependent_MTases_sf"/>
</dbReference>
<keyword evidence="2 3" id="KW-0808">Transferase</keyword>
<sequence length="243" mass="26883">MSDHDHAHAHSSHGHSHDYASANREFFDKEAHNTDDRPSHVAITKTIISAMREEYPDLFNEDTTTVLDYACGTGVFSRELCQYIKSVVGVDISSGSVDVYNTRASNQGLTPEEMKAICAELKGNAQELDGAKFDIAVCSMSYHHFADVDAITRTLAFFLKPGGSLLVADVMADEKHQDEEKPPEIFPEHVRHVVAHHGGFDEAEMRRIFEGAGLGQFQFKKGVPGKMHSKNVRLFVARGVKPA</sequence>
<evidence type="ECO:0000313" key="4">
    <source>
        <dbReference type="Proteomes" id="UP000250043"/>
    </source>
</evidence>
<organism evidence="3 4">
    <name type="scientific">Obba rivulosa</name>
    <dbReference type="NCBI Taxonomy" id="1052685"/>
    <lineage>
        <taxon>Eukaryota</taxon>
        <taxon>Fungi</taxon>
        <taxon>Dikarya</taxon>
        <taxon>Basidiomycota</taxon>
        <taxon>Agaricomycotina</taxon>
        <taxon>Agaricomycetes</taxon>
        <taxon>Polyporales</taxon>
        <taxon>Gelatoporiaceae</taxon>
        <taxon>Obba</taxon>
    </lineage>
</organism>
<keyword evidence="1 3" id="KW-0489">Methyltransferase</keyword>
<dbReference type="SUPFAM" id="SSF53335">
    <property type="entry name" value="S-adenosyl-L-methionine-dependent methyltransferases"/>
    <property type="match status" value="1"/>
</dbReference>
<dbReference type="EMBL" id="KV722539">
    <property type="protein sequence ID" value="OCH86196.1"/>
    <property type="molecule type" value="Genomic_DNA"/>
</dbReference>
<reference evidence="3 4" key="1">
    <citation type="submission" date="2016-07" db="EMBL/GenBank/DDBJ databases">
        <title>Draft genome of the white-rot fungus Obba rivulosa 3A-2.</title>
        <authorList>
            <consortium name="DOE Joint Genome Institute"/>
            <person name="Miettinen O."/>
            <person name="Riley R."/>
            <person name="Acob R."/>
            <person name="Barry K."/>
            <person name="Cullen D."/>
            <person name="De Vries R."/>
            <person name="Hainaut M."/>
            <person name="Hatakka A."/>
            <person name="Henrissat B."/>
            <person name="Hilden K."/>
            <person name="Kuo R."/>
            <person name="Labutti K."/>
            <person name="Lipzen A."/>
            <person name="Makela M.R."/>
            <person name="Sandor L."/>
            <person name="Spatafora J.W."/>
            <person name="Grigoriev I.V."/>
            <person name="Hibbett D.S."/>
        </authorList>
    </citation>
    <scope>NUCLEOTIDE SEQUENCE [LARGE SCALE GENOMIC DNA]</scope>
    <source>
        <strain evidence="3 4">3A-2</strain>
    </source>
</reference>
<keyword evidence="4" id="KW-1185">Reference proteome</keyword>
<dbReference type="GO" id="GO:0008168">
    <property type="term" value="F:methyltransferase activity"/>
    <property type="evidence" value="ECO:0007669"/>
    <property type="project" value="UniProtKB-KW"/>
</dbReference>
<dbReference type="InterPro" id="IPR051052">
    <property type="entry name" value="Diverse_substrate_MTase"/>
</dbReference>
<protein>
    <submittedName>
        <fullName evidence="3">S-adenosyl-L-methionine-dependent methyltransferase</fullName>
    </submittedName>
</protein>
<dbReference type="PANTHER" id="PTHR44942:SF4">
    <property type="entry name" value="METHYLTRANSFERASE TYPE 11 DOMAIN-CONTAINING PROTEIN"/>
    <property type="match status" value="1"/>
</dbReference>
<proteinExistence type="predicted"/>
<dbReference type="Pfam" id="PF13489">
    <property type="entry name" value="Methyltransf_23"/>
    <property type="match status" value="1"/>
</dbReference>
<dbReference type="OrthoDB" id="3647at2759"/>
<gene>
    <name evidence="3" type="ORF">OBBRIDRAFT_838341</name>
</gene>
<dbReference type="AlphaFoldDB" id="A0A8E2AKJ8"/>
<dbReference type="GO" id="GO:0032259">
    <property type="term" value="P:methylation"/>
    <property type="evidence" value="ECO:0007669"/>
    <property type="project" value="UniProtKB-KW"/>
</dbReference>
<dbReference type="CDD" id="cd02440">
    <property type="entry name" value="AdoMet_MTases"/>
    <property type="match status" value="1"/>
</dbReference>